<name>A0ABN2ES51_9ACTN</name>
<evidence type="ECO:0000256" key="2">
    <source>
        <dbReference type="ARBA" id="ARBA00022475"/>
    </source>
</evidence>
<feature type="transmembrane region" description="Helical" evidence="6">
    <location>
        <begin position="333"/>
        <end position="354"/>
    </location>
</feature>
<dbReference type="InterPro" id="IPR050833">
    <property type="entry name" value="Poly_Biosynth_Transport"/>
</dbReference>
<keyword evidence="5 6" id="KW-0472">Membrane</keyword>
<feature type="transmembrane region" description="Helical" evidence="6">
    <location>
        <begin position="288"/>
        <end position="313"/>
    </location>
</feature>
<evidence type="ECO:0000313" key="7">
    <source>
        <dbReference type="EMBL" id="GAA1615218.1"/>
    </source>
</evidence>
<comment type="caution">
    <text evidence="7">The sequence shown here is derived from an EMBL/GenBank/DDBJ whole genome shotgun (WGS) entry which is preliminary data.</text>
</comment>
<protein>
    <recommendedName>
        <fullName evidence="9">O-antigen/teichoic acid export membrane protein</fullName>
    </recommendedName>
</protein>
<evidence type="ECO:0000256" key="5">
    <source>
        <dbReference type="ARBA" id="ARBA00023136"/>
    </source>
</evidence>
<sequence length="422" mass="44263">MKFRRPKLRRLAGPAGRATWGLADQALSSLSNLAVGVVVARSSTVADFGVYALAFGGYTIALNVSRAVSTEPLAVRHSGTRTPAWQRAVRASTATAVLCGLLALLVGLAIAAVPGVPSKGVLLAFALTMPGLLLQDAWRWAFFVVGEGQKAFVNDLIWLLAMLAIFGGLYLTGTTSAFTLTFGWGLGAVIAAIAGRFQAGVAPRRQLIREWVRRNWDLSPKYVGEMLAVSGTIQVYMLGITAAAGLVATAGIRGAQVLLGPVNVLNQGIRMISVPEAARALRHSYRRLWLVGLAISFGVGAGALAWGAVFLLLPAVVGRELLGPGVWNQAHTVLIPVILLQALGASNAGAFAILRALTAATRGLRVRLISSVILIVCGISGAYLCGPKGAAWGLAGASFATLLLWWNEAHRAIAAHRRVSAQ</sequence>
<keyword evidence="4 6" id="KW-1133">Transmembrane helix</keyword>
<comment type="subcellular location">
    <subcellularLocation>
        <location evidence="1">Cell membrane</location>
        <topology evidence="1">Multi-pass membrane protein</topology>
    </subcellularLocation>
</comment>
<feature type="transmembrane region" description="Helical" evidence="6">
    <location>
        <begin position="366"/>
        <end position="384"/>
    </location>
</feature>
<keyword evidence="8" id="KW-1185">Reference proteome</keyword>
<dbReference type="EMBL" id="BAAAND010000013">
    <property type="protein sequence ID" value="GAA1615218.1"/>
    <property type="molecule type" value="Genomic_DNA"/>
</dbReference>
<keyword evidence="2" id="KW-1003">Cell membrane</keyword>
<reference evidence="7 8" key="1">
    <citation type="journal article" date="2019" name="Int. J. Syst. Evol. Microbiol.">
        <title>The Global Catalogue of Microorganisms (GCM) 10K type strain sequencing project: providing services to taxonomists for standard genome sequencing and annotation.</title>
        <authorList>
            <consortium name="The Broad Institute Genomics Platform"/>
            <consortium name="The Broad Institute Genome Sequencing Center for Infectious Disease"/>
            <person name="Wu L."/>
            <person name="Ma J."/>
        </authorList>
    </citation>
    <scope>NUCLEOTIDE SEQUENCE [LARGE SCALE GENOMIC DNA]</scope>
    <source>
        <strain evidence="7 8">JCM 14304</strain>
    </source>
</reference>
<evidence type="ECO:0008006" key="9">
    <source>
        <dbReference type="Google" id="ProtNLM"/>
    </source>
</evidence>
<keyword evidence="3 6" id="KW-0812">Transmembrane</keyword>
<evidence type="ECO:0000313" key="8">
    <source>
        <dbReference type="Proteomes" id="UP001500190"/>
    </source>
</evidence>
<gene>
    <name evidence="7" type="ORF">GCM10009742_78500</name>
</gene>
<dbReference type="RefSeq" id="WP_344201532.1">
    <property type="nucleotide sequence ID" value="NZ_BAAAND010000013.1"/>
</dbReference>
<evidence type="ECO:0000256" key="3">
    <source>
        <dbReference type="ARBA" id="ARBA00022692"/>
    </source>
</evidence>
<dbReference type="Proteomes" id="UP001500190">
    <property type="component" value="Unassembled WGS sequence"/>
</dbReference>
<dbReference type="PANTHER" id="PTHR30250:SF26">
    <property type="entry name" value="PSMA PROTEIN"/>
    <property type="match status" value="1"/>
</dbReference>
<organism evidence="7 8">
    <name type="scientific">Kribbella karoonensis</name>
    <dbReference type="NCBI Taxonomy" id="324851"/>
    <lineage>
        <taxon>Bacteria</taxon>
        <taxon>Bacillati</taxon>
        <taxon>Actinomycetota</taxon>
        <taxon>Actinomycetes</taxon>
        <taxon>Propionibacteriales</taxon>
        <taxon>Kribbellaceae</taxon>
        <taxon>Kribbella</taxon>
    </lineage>
</organism>
<accession>A0ABN2ES51</accession>
<feature type="transmembrane region" description="Helical" evidence="6">
    <location>
        <begin position="152"/>
        <end position="171"/>
    </location>
</feature>
<evidence type="ECO:0000256" key="1">
    <source>
        <dbReference type="ARBA" id="ARBA00004651"/>
    </source>
</evidence>
<evidence type="ECO:0000256" key="6">
    <source>
        <dbReference type="SAM" id="Phobius"/>
    </source>
</evidence>
<dbReference type="CDD" id="cd13126">
    <property type="entry name" value="MATE_like_11"/>
    <property type="match status" value="1"/>
</dbReference>
<feature type="transmembrane region" description="Helical" evidence="6">
    <location>
        <begin position="91"/>
        <end position="114"/>
    </location>
</feature>
<feature type="transmembrane region" description="Helical" evidence="6">
    <location>
        <begin position="120"/>
        <end position="140"/>
    </location>
</feature>
<evidence type="ECO:0000256" key="4">
    <source>
        <dbReference type="ARBA" id="ARBA00022989"/>
    </source>
</evidence>
<proteinExistence type="predicted"/>
<dbReference type="PANTHER" id="PTHR30250">
    <property type="entry name" value="PST FAMILY PREDICTED COLANIC ACID TRANSPORTER"/>
    <property type="match status" value="1"/>
</dbReference>
<feature type="transmembrane region" description="Helical" evidence="6">
    <location>
        <begin position="390"/>
        <end position="407"/>
    </location>
</feature>